<name>A0A6A6DH81_9PEZI</name>
<proteinExistence type="predicted"/>
<organism evidence="1 2">
    <name type="scientific">Zopfia rhizophila CBS 207.26</name>
    <dbReference type="NCBI Taxonomy" id="1314779"/>
    <lineage>
        <taxon>Eukaryota</taxon>
        <taxon>Fungi</taxon>
        <taxon>Dikarya</taxon>
        <taxon>Ascomycota</taxon>
        <taxon>Pezizomycotina</taxon>
        <taxon>Dothideomycetes</taxon>
        <taxon>Dothideomycetes incertae sedis</taxon>
        <taxon>Zopfiaceae</taxon>
        <taxon>Zopfia</taxon>
    </lineage>
</organism>
<feature type="non-terminal residue" evidence="1">
    <location>
        <position position="1"/>
    </location>
</feature>
<dbReference type="AlphaFoldDB" id="A0A6A6DH81"/>
<protein>
    <submittedName>
        <fullName evidence="1">Uncharacterized protein</fullName>
    </submittedName>
</protein>
<feature type="non-terminal residue" evidence="1">
    <location>
        <position position="50"/>
    </location>
</feature>
<dbReference type="OrthoDB" id="2414723at2759"/>
<reference evidence="1" key="1">
    <citation type="journal article" date="2020" name="Stud. Mycol.">
        <title>101 Dothideomycetes genomes: a test case for predicting lifestyles and emergence of pathogens.</title>
        <authorList>
            <person name="Haridas S."/>
            <person name="Albert R."/>
            <person name="Binder M."/>
            <person name="Bloem J."/>
            <person name="Labutti K."/>
            <person name="Salamov A."/>
            <person name="Andreopoulos B."/>
            <person name="Baker S."/>
            <person name="Barry K."/>
            <person name="Bills G."/>
            <person name="Bluhm B."/>
            <person name="Cannon C."/>
            <person name="Castanera R."/>
            <person name="Culley D."/>
            <person name="Daum C."/>
            <person name="Ezra D."/>
            <person name="Gonzalez J."/>
            <person name="Henrissat B."/>
            <person name="Kuo A."/>
            <person name="Liang C."/>
            <person name="Lipzen A."/>
            <person name="Lutzoni F."/>
            <person name="Magnuson J."/>
            <person name="Mondo S."/>
            <person name="Nolan M."/>
            <person name="Ohm R."/>
            <person name="Pangilinan J."/>
            <person name="Park H.-J."/>
            <person name="Ramirez L."/>
            <person name="Alfaro M."/>
            <person name="Sun H."/>
            <person name="Tritt A."/>
            <person name="Yoshinaga Y."/>
            <person name="Zwiers L.-H."/>
            <person name="Turgeon B."/>
            <person name="Goodwin S."/>
            <person name="Spatafora J."/>
            <person name="Crous P."/>
            <person name="Grigoriev I."/>
        </authorList>
    </citation>
    <scope>NUCLEOTIDE SEQUENCE</scope>
    <source>
        <strain evidence="1">CBS 207.26</strain>
    </source>
</reference>
<evidence type="ECO:0000313" key="2">
    <source>
        <dbReference type="Proteomes" id="UP000800200"/>
    </source>
</evidence>
<accession>A0A6A6DH81</accession>
<dbReference type="EMBL" id="ML994683">
    <property type="protein sequence ID" value="KAF2177808.1"/>
    <property type="molecule type" value="Genomic_DNA"/>
</dbReference>
<evidence type="ECO:0000313" key="1">
    <source>
        <dbReference type="EMBL" id="KAF2177808.1"/>
    </source>
</evidence>
<sequence>DDSYFINADPGLFKHTLQYPRRSVLPVFYDEIKGHDYTLYGALLEEARFL</sequence>
<keyword evidence="2" id="KW-1185">Reference proteome</keyword>
<dbReference type="Proteomes" id="UP000800200">
    <property type="component" value="Unassembled WGS sequence"/>
</dbReference>
<gene>
    <name evidence="1" type="ORF">K469DRAFT_497317</name>
</gene>